<dbReference type="Pfam" id="PF10604">
    <property type="entry name" value="Polyketide_cyc2"/>
    <property type="match status" value="1"/>
</dbReference>
<gene>
    <name evidence="1" type="ORF">LNV07_21060</name>
</gene>
<protein>
    <submittedName>
        <fullName evidence="1">SRPBCC family protein</fullName>
    </submittedName>
</protein>
<sequence length="157" mass="17791">MPAPAAIVFDAFHFHQWRHRWDSLVGTTLVVGGAPCPCVGAITENTGSAWLSRLSMRTQFIAYDPPHLAAASMLGQSFPFGRWAASMRHQDQAPGHSVLIYSYNFTVGPSAIARLARPLVEWIFERQTRKRFARLALFLVSHAHEIEAWQRERTIYE</sequence>
<evidence type="ECO:0000313" key="2">
    <source>
        <dbReference type="Proteomes" id="UP001209701"/>
    </source>
</evidence>
<keyword evidence="2" id="KW-1185">Reference proteome</keyword>
<proteinExistence type="predicted"/>
<dbReference type="Proteomes" id="UP001209701">
    <property type="component" value="Unassembled WGS sequence"/>
</dbReference>
<dbReference type="InterPro" id="IPR023393">
    <property type="entry name" value="START-like_dom_sf"/>
</dbReference>
<dbReference type="SUPFAM" id="SSF55961">
    <property type="entry name" value="Bet v1-like"/>
    <property type="match status" value="1"/>
</dbReference>
<dbReference type="InterPro" id="IPR019587">
    <property type="entry name" value="Polyketide_cyclase/dehydratase"/>
</dbReference>
<reference evidence="1 2" key="1">
    <citation type="submission" date="2021-11" db="EMBL/GenBank/DDBJ databases">
        <authorList>
            <person name="Liang Q."/>
            <person name="Mou H."/>
            <person name="Liu Z."/>
        </authorList>
    </citation>
    <scope>NUCLEOTIDE SEQUENCE [LARGE SCALE GENOMIC DNA]</scope>
    <source>
        <strain evidence="1 2">CHU3</strain>
    </source>
</reference>
<dbReference type="RefSeq" id="WP_263573375.1">
    <property type="nucleotide sequence ID" value="NZ_JAJIRN010000010.1"/>
</dbReference>
<comment type="caution">
    <text evidence="1">The sequence shown here is derived from an EMBL/GenBank/DDBJ whole genome shotgun (WGS) entry which is preliminary data.</text>
</comment>
<dbReference type="Gene3D" id="3.30.530.20">
    <property type="match status" value="1"/>
</dbReference>
<name>A0ABT2YKJ8_9BURK</name>
<organism evidence="1 2">
    <name type="scientific">Roseateles oligotrophus</name>
    <dbReference type="NCBI Taxonomy" id="1769250"/>
    <lineage>
        <taxon>Bacteria</taxon>
        <taxon>Pseudomonadati</taxon>
        <taxon>Pseudomonadota</taxon>
        <taxon>Betaproteobacteria</taxon>
        <taxon>Burkholderiales</taxon>
        <taxon>Sphaerotilaceae</taxon>
        <taxon>Roseateles</taxon>
    </lineage>
</organism>
<evidence type="ECO:0000313" key="1">
    <source>
        <dbReference type="EMBL" id="MCV2370581.1"/>
    </source>
</evidence>
<accession>A0ABT2YKJ8</accession>
<dbReference type="EMBL" id="JAJIRN010000010">
    <property type="protein sequence ID" value="MCV2370581.1"/>
    <property type="molecule type" value="Genomic_DNA"/>
</dbReference>